<dbReference type="AlphaFoldDB" id="A0A1Y2HBQ8"/>
<sequence length="635" mass="66919">MRVVFVHINQVEISAGNPRLFFVRVTLQSPPTANAAKSSTALQLTLRTDISTEPTLTPTFRLPKLHFKLPALPTTGSDKKKPQHQPSNDQLLTVLLDVYEISPDAGPRLVGSAKSNVAALVDSAPPLALMAPLSPDGAQQSQVGVIRATSRAFSGTTPGNGAASGANPSELDEMHGMNVGSEEGEYGPANAPQPTGGSRIDSSEAYAEPGQCGKRLALTIVSLRNAHSFKNSALSFAIMTGTAIKTRSAPVIVTGSGEVMHLGLSLNCVIDTINLPTASTLTTLVLFERDKPRAKFHLSLPATLSPLWPSHAQLATVLKCSSTSSSGSSIEGLELHVLMSTLDLTISSPAALLVRLADAAKSHSSIVTTLNVKSTTAPLPVSRAGRCLLHVQALPASSTGSVDAFLNDMMMCNPSPSETSAASPTSLVAPRPLAKFPLVTFDGSGTPTCTWPPPPPSVKSHAKYLISEPGRSAITDNVPVSFQRRTVLVSSADHRSAINLAFQLFAVVSPGHDYVLVAYGTLELDHAGTSAGLQSHVQHPHRVRLFPTAAYRTVFATAECGRVYLDVGVHIHHSHLPGQVQAAANGSSVGDETMVDLPVLEPVRCSDVFFPHRSRGLCYWSDSNCLTAVTTRPAG</sequence>
<gene>
    <name evidence="2" type="ORF">BCR44DRAFT_62182</name>
</gene>
<reference evidence="2 3" key="1">
    <citation type="submission" date="2016-07" db="EMBL/GenBank/DDBJ databases">
        <title>Pervasive Adenine N6-methylation of Active Genes in Fungi.</title>
        <authorList>
            <consortium name="DOE Joint Genome Institute"/>
            <person name="Mondo S.J."/>
            <person name="Dannebaum R.O."/>
            <person name="Kuo R.C."/>
            <person name="Labutti K."/>
            <person name="Haridas S."/>
            <person name="Kuo A."/>
            <person name="Salamov A."/>
            <person name="Ahrendt S.R."/>
            <person name="Lipzen A."/>
            <person name="Sullivan W."/>
            <person name="Andreopoulos W.B."/>
            <person name="Clum A."/>
            <person name="Lindquist E."/>
            <person name="Daum C."/>
            <person name="Ramamoorthy G.K."/>
            <person name="Gryganskyi A."/>
            <person name="Culley D."/>
            <person name="Magnuson J.K."/>
            <person name="James T.Y."/>
            <person name="O'Malley M.A."/>
            <person name="Stajich J.E."/>
            <person name="Spatafora J.W."/>
            <person name="Visel A."/>
            <person name="Grigoriev I.V."/>
        </authorList>
    </citation>
    <scope>NUCLEOTIDE SEQUENCE [LARGE SCALE GENOMIC DNA]</scope>
    <source>
        <strain evidence="2 3">PL171</strain>
    </source>
</reference>
<accession>A0A1Y2HBQ8</accession>
<organism evidence="2 3">
    <name type="scientific">Catenaria anguillulae PL171</name>
    <dbReference type="NCBI Taxonomy" id="765915"/>
    <lineage>
        <taxon>Eukaryota</taxon>
        <taxon>Fungi</taxon>
        <taxon>Fungi incertae sedis</taxon>
        <taxon>Blastocladiomycota</taxon>
        <taxon>Blastocladiomycetes</taxon>
        <taxon>Blastocladiales</taxon>
        <taxon>Catenariaceae</taxon>
        <taxon>Catenaria</taxon>
    </lineage>
</organism>
<evidence type="ECO:0000256" key="1">
    <source>
        <dbReference type="SAM" id="MobiDB-lite"/>
    </source>
</evidence>
<keyword evidence="3" id="KW-1185">Reference proteome</keyword>
<evidence type="ECO:0000313" key="2">
    <source>
        <dbReference type="EMBL" id="ORZ32010.1"/>
    </source>
</evidence>
<evidence type="ECO:0000313" key="3">
    <source>
        <dbReference type="Proteomes" id="UP000193411"/>
    </source>
</evidence>
<feature type="region of interest" description="Disordered" evidence="1">
    <location>
        <begin position="152"/>
        <end position="205"/>
    </location>
</feature>
<dbReference type="STRING" id="765915.A0A1Y2HBQ8"/>
<comment type="caution">
    <text evidence="2">The sequence shown here is derived from an EMBL/GenBank/DDBJ whole genome shotgun (WGS) entry which is preliminary data.</text>
</comment>
<proteinExistence type="predicted"/>
<name>A0A1Y2HBQ8_9FUNG</name>
<protein>
    <submittedName>
        <fullName evidence="2">Uncharacterized protein</fullName>
    </submittedName>
</protein>
<dbReference type="EMBL" id="MCFL01000052">
    <property type="protein sequence ID" value="ORZ32010.1"/>
    <property type="molecule type" value="Genomic_DNA"/>
</dbReference>
<dbReference type="Proteomes" id="UP000193411">
    <property type="component" value="Unassembled WGS sequence"/>
</dbReference>